<keyword evidence="14" id="KW-1185">Reference proteome</keyword>
<feature type="region of interest" description="Disordered" evidence="10">
    <location>
        <begin position="45"/>
        <end position="160"/>
    </location>
</feature>
<evidence type="ECO:0000256" key="11">
    <source>
        <dbReference type="SAM" id="Phobius"/>
    </source>
</evidence>
<dbReference type="Pfam" id="PF03544">
    <property type="entry name" value="TonB_C"/>
    <property type="match status" value="1"/>
</dbReference>
<dbReference type="Proteomes" id="UP000826462">
    <property type="component" value="Chromosome 2"/>
</dbReference>
<dbReference type="InterPro" id="IPR006260">
    <property type="entry name" value="TonB/TolA_C"/>
</dbReference>
<dbReference type="EMBL" id="CP080096">
    <property type="protein sequence ID" value="QYD73364.1"/>
    <property type="molecule type" value="Genomic_DNA"/>
</dbReference>
<evidence type="ECO:0000256" key="7">
    <source>
        <dbReference type="ARBA" id="ARBA00022927"/>
    </source>
</evidence>
<dbReference type="SUPFAM" id="SSF74653">
    <property type="entry name" value="TolA/TonB C-terminal domain"/>
    <property type="match status" value="1"/>
</dbReference>
<evidence type="ECO:0000313" key="14">
    <source>
        <dbReference type="Proteomes" id="UP000826462"/>
    </source>
</evidence>
<evidence type="ECO:0000259" key="12">
    <source>
        <dbReference type="Pfam" id="PF03544"/>
    </source>
</evidence>
<keyword evidence="7" id="KW-0653">Protein transport</keyword>
<dbReference type="NCBIfam" id="TIGR01352">
    <property type="entry name" value="tonB_Cterm"/>
    <property type="match status" value="1"/>
</dbReference>
<comment type="similarity">
    <text evidence="2">Belongs to the TonB family.</text>
</comment>
<dbReference type="InterPro" id="IPR037682">
    <property type="entry name" value="TonB_C"/>
</dbReference>
<evidence type="ECO:0000256" key="5">
    <source>
        <dbReference type="ARBA" id="ARBA00022519"/>
    </source>
</evidence>
<feature type="domain" description="TonB C-terminal" evidence="12">
    <location>
        <begin position="177"/>
        <end position="236"/>
    </location>
</feature>
<keyword evidence="4" id="KW-1003">Cell membrane</keyword>
<evidence type="ECO:0000256" key="9">
    <source>
        <dbReference type="ARBA" id="ARBA00023136"/>
    </source>
</evidence>
<feature type="transmembrane region" description="Helical" evidence="11">
    <location>
        <begin position="20"/>
        <end position="38"/>
    </location>
</feature>
<evidence type="ECO:0000313" key="13">
    <source>
        <dbReference type="EMBL" id="QYD73364.1"/>
    </source>
</evidence>
<dbReference type="InterPro" id="IPR051045">
    <property type="entry name" value="TonB-dependent_transducer"/>
</dbReference>
<proteinExistence type="inferred from homology"/>
<dbReference type="PANTHER" id="PTHR33446">
    <property type="entry name" value="PROTEIN TONB-RELATED"/>
    <property type="match status" value="1"/>
</dbReference>
<organism evidence="13 14">
    <name type="scientific">Paraburkholderia edwinii</name>
    <dbReference type="NCBI Taxonomy" id="2861782"/>
    <lineage>
        <taxon>Bacteria</taxon>
        <taxon>Pseudomonadati</taxon>
        <taxon>Pseudomonadota</taxon>
        <taxon>Betaproteobacteria</taxon>
        <taxon>Burkholderiales</taxon>
        <taxon>Burkholderiaceae</taxon>
        <taxon>Paraburkholderia</taxon>
    </lineage>
</organism>
<dbReference type="RefSeq" id="WP_219803109.1">
    <property type="nucleotide sequence ID" value="NZ_CP080096.1"/>
</dbReference>
<reference evidence="13 14" key="1">
    <citation type="submission" date="2021-07" db="EMBL/GenBank/DDBJ databases">
        <title>Paraburkholderia edwinii protects Aspergillus sp. from phenazines by acting as a toxin sponge.</title>
        <authorList>
            <person name="Dahlstrom K.M."/>
            <person name="Newman D.K."/>
        </authorList>
    </citation>
    <scope>NUCLEOTIDE SEQUENCE [LARGE SCALE GENOMIC DNA]</scope>
    <source>
        <strain evidence="13 14">Pe01</strain>
    </source>
</reference>
<dbReference type="Gene3D" id="3.30.1150.10">
    <property type="match status" value="1"/>
</dbReference>
<keyword evidence="3" id="KW-0813">Transport</keyword>
<evidence type="ECO:0000256" key="1">
    <source>
        <dbReference type="ARBA" id="ARBA00004383"/>
    </source>
</evidence>
<evidence type="ECO:0000256" key="2">
    <source>
        <dbReference type="ARBA" id="ARBA00006555"/>
    </source>
</evidence>
<keyword evidence="8 11" id="KW-1133">Transmembrane helix</keyword>
<gene>
    <name evidence="13" type="ORF">KZJ38_27425</name>
</gene>
<feature type="compositionally biased region" description="Pro residues" evidence="10">
    <location>
        <begin position="61"/>
        <end position="90"/>
    </location>
</feature>
<protein>
    <submittedName>
        <fullName evidence="13">TonB family protein</fullName>
    </submittedName>
</protein>
<keyword evidence="9 11" id="KW-0472">Membrane</keyword>
<evidence type="ECO:0000256" key="4">
    <source>
        <dbReference type="ARBA" id="ARBA00022475"/>
    </source>
</evidence>
<name>A0ABX8UWJ4_9BURK</name>
<dbReference type="PANTHER" id="PTHR33446:SF2">
    <property type="entry name" value="PROTEIN TONB"/>
    <property type="match status" value="1"/>
</dbReference>
<evidence type="ECO:0000256" key="10">
    <source>
        <dbReference type="SAM" id="MobiDB-lite"/>
    </source>
</evidence>
<accession>A0ABX8UWJ4</accession>
<evidence type="ECO:0000256" key="3">
    <source>
        <dbReference type="ARBA" id="ARBA00022448"/>
    </source>
</evidence>
<feature type="compositionally biased region" description="Pro residues" evidence="10">
    <location>
        <begin position="106"/>
        <end position="115"/>
    </location>
</feature>
<comment type="subcellular location">
    <subcellularLocation>
        <location evidence="1">Cell inner membrane</location>
        <topology evidence="1">Single-pass membrane protein</topology>
        <orientation evidence="1">Periplasmic side</orientation>
    </subcellularLocation>
</comment>
<sequence length="254" mass="26697">MSTLQQPEPARARTVLGEAFVVSLVIEALILAALTGLFKREEIRPKAKPPEPIKVMLAPAAPAPTPPAPPPAAAKTAPPTPPVPVKPPPRAVKQPVAPKRNANPIAPKPELPKAPAPADTPAQPEQAHDQAPETPAPPVDASPQQPQPQPQAQASHSDAKPSALFQARLRDAVQAAVRYPNAARIMRLTGHVRLGFAYQDGTISNPHVVQSSGQRMLDDAALTALNSAAFPDPPPELKGHLLNLEIVVTFAPSS</sequence>
<feature type="compositionally biased region" description="Pro residues" evidence="10">
    <location>
        <begin position="134"/>
        <end position="149"/>
    </location>
</feature>
<keyword evidence="5" id="KW-0997">Cell inner membrane</keyword>
<evidence type="ECO:0000256" key="6">
    <source>
        <dbReference type="ARBA" id="ARBA00022692"/>
    </source>
</evidence>
<evidence type="ECO:0000256" key="8">
    <source>
        <dbReference type="ARBA" id="ARBA00022989"/>
    </source>
</evidence>
<keyword evidence="6 11" id="KW-0812">Transmembrane</keyword>